<gene>
    <name evidence="3" type="ORF">LHA35_16295</name>
</gene>
<proteinExistence type="predicted"/>
<evidence type="ECO:0000256" key="1">
    <source>
        <dbReference type="SAM" id="MobiDB-lite"/>
    </source>
</evidence>
<keyword evidence="2" id="KW-0472">Membrane</keyword>
<dbReference type="Proteomes" id="UP001139311">
    <property type="component" value="Unassembled WGS sequence"/>
</dbReference>
<evidence type="ECO:0000313" key="4">
    <source>
        <dbReference type="Proteomes" id="UP001139311"/>
    </source>
</evidence>
<dbReference type="RefSeq" id="WP_226609819.1">
    <property type="nucleotide sequence ID" value="NZ_JAJAQI010000024.1"/>
</dbReference>
<organism evidence="3 4">
    <name type="scientific">Roseicella aerolata</name>
    <dbReference type="NCBI Taxonomy" id="2883479"/>
    <lineage>
        <taxon>Bacteria</taxon>
        <taxon>Pseudomonadati</taxon>
        <taxon>Pseudomonadota</taxon>
        <taxon>Alphaproteobacteria</taxon>
        <taxon>Acetobacterales</taxon>
        <taxon>Roseomonadaceae</taxon>
        <taxon>Roseicella</taxon>
    </lineage>
</organism>
<evidence type="ECO:0000256" key="2">
    <source>
        <dbReference type="SAM" id="Phobius"/>
    </source>
</evidence>
<protein>
    <submittedName>
        <fullName evidence="3">Uncharacterized protein</fullName>
    </submittedName>
</protein>
<feature type="transmembrane region" description="Helical" evidence="2">
    <location>
        <begin position="6"/>
        <end position="27"/>
    </location>
</feature>
<sequence length="167" mass="17547">MADPLWALAGLGAASAPLAACLVAALARRRRRAARAALMIGSGTPPQAYHLPPTIEAAEREMAVLLRRLRAHLRDPYDFPASRITSETAFEECLERATALGARIAELGGAAPVGPAERERMRGLILEGLMASQRMAAEKATPSPQIGRRGGAAAHAAGPTRRPGRAS</sequence>
<accession>A0A9X1IEN3</accession>
<dbReference type="AlphaFoldDB" id="A0A9X1IEN3"/>
<keyword evidence="4" id="KW-1185">Reference proteome</keyword>
<comment type="caution">
    <text evidence="3">The sequence shown here is derived from an EMBL/GenBank/DDBJ whole genome shotgun (WGS) entry which is preliminary data.</text>
</comment>
<feature type="compositionally biased region" description="Low complexity" evidence="1">
    <location>
        <begin position="151"/>
        <end position="161"/>
    </location>
</feature>
<evidence type="ECO:0000313" key="3">
    <source>
        <dbReference type="EMBL" id="MCB4823294.1"/>
    </source>
</evidence>
<reference evidence="3" key="1">
    <citation type="submission" date="2021-10" db="EMBL/GenBank/DDBJ databases">
        <title>Roseicella aerolatum sp. nov., isolated from aerosols of e-waste dismantling site.</title>
        <authorList>
            <person name="Qin T."/>
        </authorList>
    </citation>
    <scope>NUCLEOTIDE SEQUENCE</scope>
    <source>
        <strain evidence="3">GB24</strain>
    </source>
</reference>
<keyword evidence="2" id="KW-0812">Transmembrane</keyword>
<dbReference type="EMBL" id="JAJAQI010000024">
    <property type="protein sequence ID" value="MCB4823294.1"/>
    <property type="molecule type" value="Genomic_DNA"/>
</dbReference>
<feature type="region of interest" description="Disordered" evidence="1">
    <location>
        <begin position="135"/>
        <end position="167"/>
    </location>
</feature>
<name>A0A9X1IEN3_9PROT</name>
<keyword evidence="2" id="KW-1133">Transmembrane helix</keyword>